<evidence type="ECO:0000313" key="1">
    <source>
        <dbReference type="EMBL" id="OGG40123.1"/>
    </source>
</evidence>
<dbReference type="EMBL" id="MFKK01000034">
    <property type="protein sequence ID" value="OGG40123.1"/>
    <property type="molecule type" value="Genomic_DNA"/>
</dbReference>
<accession>A0A1F6BTG0</accession>
<proteinExistence type="predicted"/>
<reference evidence="1 2" key="1">
    <citation type="journal article" date="2016" name="Nat. Commun.">
        <title>Thousands of microbial genomes shed light on interconnected biogeochemical processes in an aquifer system.</title>
        <authorList>
            <person name="Anantharaman K."/>
            <person name="Brown C.T."/>
            <person name="Hug L.A."/>
            <person name="Sharon I."/>
            <person name="Castelle C.J."/>
            <person name="Probst A.J."/>
            <person name="Thomas B.C."/>
            <person name="Singh A."/>
            <person name="Wilkins M.J."/>
            <person name="Karaoz U."/>
            <person name="Brodie E.L."/>
            <person name="Williams K.H."/>
            <person name="Hubbard S.S."/>
            <person name="Banfield J.F."/>
        </authorList>
    </citation>
    <scope>NUCLEOTIDE SEQUENCE [LARGE SCALE GENOMIC DNA]</scope>
</reference>
<comment type="caution">
    <text evidence="1">The sequence shown here is derived from an EMBL/GenBank/DDBJ whole genome shotgun (WGS) entry which is preliminary data.</text>
</comment>
<organism evidence="1 2">
    <name type="scientific">Candidatus Jorgensenbacteria bacterium RIFCSPLOWO2_01_FULL_45_25b</name>
    <dbReference type="NCBI Taxonomy" id="1798471"/>
    <lineage>
        <taxon>Bacteria</taxon>
        <taxon>Candidatus Joergenseniibacteriota</taxon>
    </lineage>
</organism>
<dbReference type="AlphaFoldDB" id="A0A1F6BTG0"/>
<name>A0A1F6BTG0_9BACT</name>
<evidence type="ECO:0000313" key="2">
    <source>
        <dbReference type="Proteomes" id="UP000176996"/>
    </source>
</evidence>
<protein>
    <submittedName>
        <fullName evidence="1">Uncharacterized protein</fullName>
    </submittedName>
</protein>
<sequence>MDLAEIVVVVWDCDQNARVAAKTLEEFGVKVRLCPRNSRASGDVAIVSKHMPGMLEVDPTYKKLDRLQVTTTIRIRMGAFVNVQANLETLKKSLISCIDELEL</sequence>
<dbReference type="Proteomes" id="UP000176996">
    <property type="component" value="Unassembled WGS sequence"/>
</dbReference>
<gene>
    <name evidence="1" type="ORF">A3A21_01825</name>
</gene>